<reference evidence="2" key="1">
    <citation type="submission" date="2022-04" db="EMBL/GenBank/DDBJ databases">
        <title>A functionally conserved STORR gene fusion in Papaver species that diverged 16.8 million years ago.</title>
        <authorList>
            <person name="Catania T."/>
        </authorList>
    </citation>
    <scope>NUCLEOTIDE SEQUENCE</scope>
    <source>
        <strain evidence="2">S-188037</strain>
    </source>
</reference>
<dbReference type="InterPro" id="IPR005174">
    <property type="entry name" value="KIB1-4_b-propeller"/>
</dbReference>
<gene>
    <name evidence="2" type="ORF">MKW98_020336</name>
</gene>
<dbReference type="AlphaFoldDB" id="A0AAD4RVF1"/>
<evidence type="ECO:0000313" key="2">
    <source>
        <dbReference type="EMBL" id="KAI3835220.1"/>
    </source>
</evidence>
<accession>A0AAD4RVF1</accession>
<dbReference type="PANTHER" id="PTHR40891">
    <property type="entry name" value="DUF295 DOMAIN-CONTAINING PROTEIN"/>
    <property type="match status" value="1"/>
</dbReference>
<name>A0AAD4RVF1_9MAGN</name>
<organism evidence="2 3">
    <name type="scientific">Papaver atlanticum</name>
    <dbReference type="NCBI Taxonomy" id="357466"/>
    <lineage>
        <taxon>Eukaryota</taxon>
        <taxon>Viridiplantae</taxon>
        <taxon>Streptophyta</taxon>
        <taxon>Embryophyta</taxon>
        <taxon>Tracheophyta</taxon>
        <taxon>Spermatophyta</taxon>
        <taxon>Magnoliopsida</taxon>
        <taxon>Ranunculales</taxon>
        <taxon>Papaveraceae</taxon>
        <taxon>Papaveroideae</taxon>
        <taxon>Papaver</taxon>
    </lineage>
</organism>
<keyword evidence="3" id="KW-1185">Reference proteome</keyword>
<dbReference type="EMBL" id="JAJJMB010017752">
    <property type="protein sequence ID" value="KAI3835220.1"/>
    <property type="molecule type" value="Genomic_DNA"/>
</dbReference>
<evidence type="ECO:0000259" key="1">
    <source>
        <dbReference type="Pfam" id="PF03478"/>
    </source>
</evidence>
<dbReference type="PANTHER" id="PTHR40891:SF1">
    <property type="entry name" value="DUF295 DOMAIN-CONTAINING PROTEIN"/>
    <property type="match status" value="1"/>
</dbReference>
<feature type="domain" description="KIB1-4 beta-propeller" evidence="1">
    <location>
        <begin position="65"/>
        <end position="207"/>
    </location>
</feature>
<feature type="non-terminal residue" evidence="2">
    <location>
        <position position="213"/>
    </location>
</feature>
<protein>
    <recommendedName>
        <fullName evidence="1">KIB1-4 beta-propeller domain-containing protein</fullName>
    </recommendedName>
</protein>
<sequence length="213" mass="24608">MEEKSAVDERIERRHSPPLTNSAAAWLVIRFQDEGTSRNQVFYNICEPNKKTIRKSIYELRGSNRIYQKPSHQGWLVLHYDDFLHDISNFGNCFLWNPFSLKTIQLPNLEAFLDNIYGDQVYRIYDCVLSSPPLINNLVNDNDASMVYFIVSVHRNDIYSMPMIVYCGVGDAKWRKLEIPEGIICGSGLTSLICFKDKLYVMGCNDHCLLVIE</sequence>
<dbReference type="Proteomes" id="UP001202328">
    <property type="component" value="Unassembled WGS sequence"/>
</dbReference>
<evidence type="ECO:0000313" key="3">
    <source>
        <dbReference type="Proteomes" id="UP001202328"/>
    </source>
</evidence>
<comment type="caution">
    <text evidence="2">The sequence shown here is derived from an EMBL/GenBank/DDBJ whole genome shotgun (WGS) entry which is preliminary data.</text>
</comment>
<proteinExistence type="predicted"/>
<dbReference type="Pfam" id="PF03478">
    <property type="entry name" value="Beta-prop_KIB1-4"/>
    <property type="match status" value="1"/>
</dbReference>